<evidence type="ECO:0000313" key="1">
    <source>
        <dbReference type="EMBL" id="HCT13764.1"/>
    </source>
</evidence>
<gene>
    <name evidence="1" type="ORF">DIW82_02920</name>
</gene>
<dbReference type="EMBL" id="DQID01000082">
    <property type="protein sequence ID" value="HCT13764.1"/>
    <property type="molecule type" value="Genomic_DNA"/>
</dbReference>
<sequence>MARGGDAGAWDGAAEVSGTGAGLEVVVDSRKSASGAGAALSLPSEVTSQTMTTAATATTTVTTAAGVTHGRRAGAAAATGAAVAGGGPTGISCVYPEEGPAVAATGMAASSSTAARVISGAVGLSSCWS</sequence>
<reference evidence="1 2" key="1">
    <citation type="journal article" date="2018" name="Nat. Biotechnol.">
        <title>A standardized bacterial taxonomy based on genome phylogeny substantially revises the tree of life.</title>
        <authorList>
            <person name="Parks D.H."/>
            <person name="Chuvochina M."/>
            <person name="Waite D.W."/>
            <person name="Rinke C."/>
            <person name="Skarshewski A."/>
            <person name="Chaumeil P.A."/>
            <person name="Hugenholtz P."/>
        </authorList>
    </citation>
    <scope>NUCLEOTIDE SEQUENCE [LARGE SCALE GENOMIC DNA]</scope>
    <source>
        <strain evidence="1">UBA11247</strain>
    </source>
</reference>
<organism evidence="1 2">
    <name type="scientific">Corynebacterium nuruki</name>
    <dbReference type="NCBI Taxonomy" id="1032851"/>
    <lineage>
        <taxon>Bacteria</taxon>
        <taxon>Bacillati</taxon>
        <taxon>Actinomycetota</taxon>
        <taxon>Actinomycetes</taxon>
        <taxon>Mycobacteriales</taxon>
        <taxon>Corynebacteriaceae</taxon>
        <taxon>Corynebacterium</taxon>
    </lineage>
</organism>
<dbReference type="AlphaFoldDB" id="A0A3D4SWU7"/>
<protein>
    <submittedName>
        <fullName evidence="1">Uncharacterized protein</fullName>
    </submittedName>
</protein>
<proteinExistence type="predicted"/>
<accession>A0A3D4SWU7</accession>
<dbReference type="RefSeq" id="WP_273051129.1">
    <property type="nucleotide sequence ID" value="NZ_DAITTW010000096.1"/>
</dbReference>
<evidence type="ECO:0000313" key="2">
    <source>
        <dbReference type="Proteomes" id="UP000261739"/>
    </source>
</evidence>
<name>A0A3D4SWU7_9CORY</name>
<dbReference type="Proteomes" id="UP000261739">
    <property type="component" value="Unassembled WGS sequence"/>
</dbReference>
<comment type="caution">
    <text evidence="1">The sequence shown here is derived from an EMBL/GenBank/DDBJ whole genome shotgun (WGS) entry which is preliminary data.</text>
</comment>